<keyword evidence="1" id="KW-0175">Coiled coil</keyword>
<reference evidence="4" key="1">
    <citation type="journal article" date="2021" name="G3 (Bethesda)">
        <title>Genome and transcriptome analysis of the beet armyworm Spodoptera exigua reveals targets for pest control. .</title>
        <authorList>
            <person name="Simon S."/>
            <person name="Breeschoten T."/>
            <person name="Jansen H.J."/>
            <person name="Dirks R.P."/>
            <person name="Schranz M.E."/>
            <person name="Ros V.I.D."/>
        </authorList>
    </citation>
    <scope>NUCLEOTIDE SEQUENCE</scope>
    <source>
        <strain evidence="4">TB_SE_WUR_2020</strain>
    </source>
</reference>
<feature type="compositionally biased region" description="Polar residues" evidence="2">
    <location>
        <begin position="139"/>
        <end position="151"/>
    </location>
</feature>
<feature type="domain" description="MADF" evidence="3">
    <location>
        <begin position="13"/>
        <end position="95"/>
    </location>
</feature>
<dbReference type="AlphaFoldDB" id="A0A922MFE5"/>
<dbReference type="SMART" id="SM00595">
    <property type="entry name" value="MADF"/>
    <property type="match status" value="1"/>
</dbReference>
<name>A0A922MFE5_SPOEX</name>
<proteinExistence type="predicted"/>
<dbReference type="PANTHER" id="PTHR21505">
    <property type="entry name" value="MADF DOMAIN-CONTAINING PROTEIN-RELATED"/>
    <property type="match status" value="1"/>
</dbReference>
<feature type="compositionally biased region" description="Acidic residues" evidence="2">
    <location>
        <begin position="318"/>
        <end position="329"/>
    </location>
</feature>
<evidence type="ECO:0000256" key="1">
    <source>
        <dbReference type="SAM" id="Coils"/>
    </source>
</evidence>
<comment type="caution">
    <text evidence="4">The sequence shown here is derived from an EMBL/GenBank/DDBJ whole genome shotgun (WGS) entry which is preliminary data.</text>
</comment>
<evidence type="ECO:0000259" key="3">
    <source>
        <dbReference type="PROSITE" id="PS51029"/>
    </source>
</evidence>
<evidence type="ECO:0000313" key="5">
    <source>
        <dbReference type="Proteomes" id="UP000814243"/>
    </source>
</evidence>
<sequence>MAATAWTNERTLELIEQYKNKPLLWDIVHNDYRNKIKRHDALLELANSFEISKEEVEKKIKNLQTTFSKENKKDEIYVSKWYAFQAMMFLQERNRPRSTVSTEDRPHSSMSTDSDPRILFCNDTYLKKFNVILFQRNSQGSESGMDSSVDSEGSRKRRLKRNDNAIDKTLEMVNSLIHNRKEVDEYTLFGEQIAFKLRALKTDYARITVQHHINNLIYEAQVGKYDYPETQNQGYYTTLYSTNAQSSNQSNLPSTSQYARDSTEYSLSLDNANLPSTSQYARDSTEYSLSLDNTHLPSTSQYAKDSSLNNTTVQSLENYEDVSSDLQEN</sequence>
<dbReference type="InterPro" id="IPR006578">
    <property type="entry name" value="MADF-dom"/>
</dbReference>
<evidence type="ECO:0000256" key="2">
    <source>
        <dbReference type="SAM" id="MobiDB-lite"/>
    </source>
</evidence>
<dbReference type="PROSITE" id="PS51029">
    <property type="entry name" value="MADF"/>
    <property type="match status" value="1"/>
</dbReference>
<dbReference type="PANTHER" id="PTHR21505:SF12">
    <property type="entry name" value="MADF DOMAIN-CONTAINING PROTEIN-RELATED"/>
    <property type="match status" value="1"/>
</dbReference>
<dbReference type="Proteomes" id="UP000814243">
    <property type="component" value="Unassembled WGS sequence"/>
</dbReference>
<gene>
    <name evidence="4" type="ORF">HF086_012287</name>
</gene>
<protein>
    <recommendedName>
        <fullName evidence="3">MADF domain-containing protein</fullName>
    </recommendedName>
</protein>
<dbReference type="Pfam" id="PF10545">
    <property type="entry name" value="MADF_DNA_bdg"/>
    <property type="match status" value="1"/>
</dbReference>
<accession>A0A922MFE5</accession>
<organism evidence="4 5">
    <name type="scientific">Spodoptera exigua</name>
    <name type="common">Beet armyworm</name>
    <name type="synonym">Noctua fulgens</name>
    <dbReference type="NCBI Taxonomy" id="7107"/>
    <lineage>
        <taxon>Eukaryota</taxon>
        <taxon>Metazoa</taxon>
        <taxon>Ecdysozoa</taxon>
        <taxon>Arthropoda</taxon>
        <taxon>Hexapoda</taxon>
        <taxon>Insecta</taxon>
        <taxon>Pterygota</taxon>
        <taxon>Neoptera</taxon>
        <taxon>Endopterygota</taxon>
        <taxon>Lepidoptera</taxon>
        <taxon>Glossata</taxon>
        <taxon>Ditrysia</taxon>
        <taxon>Noctuoidea</taxon>
        <taxon>Noctuidae</taxon>
        <taxon>Amphipyrinae</taxon>
        <taxon>Spodoptera</taxon>
    </lineage>
</organism>
<feature type="coiled-coil region" evidence="1">
    <location>
        <begin position="46"/>
        <end position="73"/>
    </location>
</feature>
<dbReference type="EMBL" id="JACEFF010000542">
    <property type="protein sequence ID" value="KAH9635618.1"/>
    <property type="molecule type" value="Genomic_DNA"/>
</dbReference>
<feature type="compositionally biased region" description="Polar residues" evidence="2">
    <location>
        <begin position="299"/>
        <end position="317"/>
    </location>
</feature>
<feature type="region of interest" description="Disordered" evidence="2">
    <location>
        <begin position="299"/>
        <end position="329"/>
    </location>
</feature>
<evidence type="ECO:0000313" key="4">
    <source>
        <dbReference type="EMBL" id="KAH9635618.1"/>
    </source>
</evidence>
<feature type="region of interest" description="Disordered" evidence="2">
    <location>
        <begin position="139"/>
        <end position="159"/>
    </location>
</feature>